<dbReference type="InterPro" id="IPR001680">
    <property type="entry name" value="WD40_rpt"/>
</dbReference>
<protein>
    <submittedName>
        <fullName evidence="2">WD40 repeat-like protein</fullName>
    </submittedName>
</protein>
<dbReference type="Proteomes" id="UP000007264">
    <property type="component" value="Unassembled WGS sequence"/>
</dbReference>
<gene>
    <name evidence="2" type="ORF">COCSUDRAFT_68025</name>
</gene>
<dbReference type="SUPFAM" id="SSF50978">
    <property type="entry name" value="WD40 repeat-like"/>
    <property type="match status" value="1"/>
</dbReference>
<dbReference type="GeneID" id="17037158"/>
<evidence type="ECO:0000313" key="2">
    <source>
        <dbReference type="EMBL" id="EIE19228.1"/>
    </source>
</evidence>
<comment type="caution">
    <text evidence="2">The sequence shown here is derived from an EMBL/GenBank/DDBJ whole genome shotgun (WGS) entry which is preliminary data.</text>
</comment>
<dbReference type="EMBL" id="AGSI01000020">
    <property type="protein sequence ID" value="EIE19228.1"/>
    <property type="molecule type" value="Genomic_DNA"/>
</dbReference>
<dbReference type="SMART" id="SM00320">
    <property type="entry name" value="WD40"/>
    <property type="match status" value="2"/>
</dbReference>
<dbReference type="PANTHER" id="PTHR43991">
    <property type="entry name" value="WD REPEAT PROTEIN (AFU_ORTHOLOGUE AFUA_8G05640)-RELATED"/>
    <property type="match status" value="1"/>
</dbReference>
<dbReference type="OrthoDB" id="20669at2759"/>
<dbReference type="Gene3D" id="2.130.10.10">
    <property type="entry name" value="YVTN repeat-like/Quinoprotein amine dehydrogenase"/>
    <property type="match status" value="2"/>
</dbReference>
<evidence type="ECO:0000313" key="3">
    <source>
        <dbReference type="Proteomes" id="UP000007264"/>
    </source>
</evidence>
<feature type="compositionally biased region" description="Acidic residues" evidence="1">
    <location>
        <begin position="1"/>
        <end position="15"/>
    </location>
</feature>
<sequence>MDPDIPLLDEDEGDGGEAQGSRSDSEQDNDVDFEGFVMDDDGLITTKYDVEQGLDPQNIPWDRLQVSRQRYRETRLEQYHNYVNLRESVDQNQERLNKEKTEVVKDGNFYGFHQNLQSVRSDIAHFQLRHLLWTTSKHDVYTTNENCINHYSTVARRSTKVLDLSGASTDSRSSGLGRVQISTFCVRHDLVAAGGFAGELIVANLKKKGLQCSKRVTTSEMGITNGIDIFQGHSGGISIMTANNDNVVRIFDSEKFALQSQRKFEWPVNLAVANPCEGSSLAIVVGDDPHALLLDLRTEAPAMRLKGHLDYSFAASWHPNDGHTDTSTRIWDLRKPNESRAILCGNMGAVRSLRYSHDGRFLAATEPADFVRLYDVESDYTRCQEIDLFGEIGGCSFTPDGYAFFLCVADVVYSSLMEFTTSSVKRTSSQKVQQASIREPTP</sequence>
<dbReference type="AlphaFoldDB" id="I0YLF9"/>
<proteinExistence type="predicted"/>
<dbReference type="eggNOG" id="ENOG502QPI7">
    <property type="taxonomic scope" value="Eukaryota"/>
</dbReference>
<dbReference type="PANTHER" id="PTHR43991:SF12">
    <property type="entry name" value="WD REPEAT PROTEIN (AFU_ORTHOLOGUE AFUA_8G05640)"/>
    <property type="match status" value="1"/>
</dbReference>
<dbReference type="InterPro" id="IPR015943">
    <property type="entry name" value="WD40/YVTN_repeat-like_dom_sf"/>
</dbReference>
<name>I0YLF9_COCSC</name>
<organism evidence="2 3">
    <name type="scientific">Coccomyxa subellipsoidea (strain C-169)</name>
    <name type="common">Green microalga</name>
    <dbReference type="NCBI Taxonomy" id="574566"/>
    <lineage>
        <taxon>Eukaryota</taxon>
        <taxon>Viridiplantae</taxon>
        <taxon>Chlorophyta</taxon>
        <taxon>core chlorophytes</taxon>
        <taxon>Trebouxiophyceae</taxon>
        <taxon>Trebouxiophyceae incertae sedis</taxon>
        <taxon>Coccomyxaceae</taxon>
        <taxon>Coccomyxa</taxon>
        <taxon>Coccomyxa subellipsoidea</taxon>
    </lineage>
</organism>
<keyword evidence="3" id="KW-1185">Reference proteome</keyword>
<accession>I0YLF9</accession>
<reference evidence="2 3" key="1">
    <citation type="journal article" date="2012" name="Genome Biol.">
        <title>The genome of the polar eukaryotic microalga coccomyxa subellipsoidea reveals traits of cold adaptation.</title>
        <authorList>
            <person name="Blanc G."/>
            <person name="Agarkova I."/>
            <person name="Grimwood J."/>
            <person name="Kuo A."/>
            <person name="Brueggeman A."/>
            <person name="Dunigan D."/>
            <person name="Gurnon J."/>
            <person name="Ladunga I."/>
            <person name="Lindquist E."/>
            <person name="Lucas S."/>
            <person name="Pangilinan J."/>
            <person name="Proschold T."/>
            <person name="Salamov A."/>
            <person name="Schmutz J."/>
            <person name="Weeks D."/>
            <person name="Yamada T."/>
            <person name="Claverie J.M."/>
            <person name="Grigoriev I."/>
            <person name="Van Etten J."/>
            <person name="Lomsadze A."/>
            <person name="Borodovsky M."/>
        </authorList>
    </citation>
    <scope>NUCLEOTIDE SEQUENCE [LARGE SCALE GENOMIC DNA]</scope>
    <source>
        <strain evidence="2 3">C-169</strain>
    </source>
</reference>
<dbReference type="InterPro" id="IPR036322">
    <property type="entry name" value="WD40_repeat_dom_sf"/>
</dbReference>
<evidence type="ECO:0000256" key="1">
    <source>
        <dbReference type="SAM" id="MobiDB-lite"/>
    </source>
</evidence>
<dbReference type="RefSeq" id="XP_005643772.1">
    <property type="nucleotide sequence ID" value="XM_005643715.1"/>
</dbReference>
<dbReference type="KEGG" id="csl:COCSUDRAFT_68025"/>
<feature type="region of interest" description="Disordered" evidence="1">
    <location>
        <begin position="1"/>
        <end position="33"/>
    </location>
</feature>